<accession>A0ABR4AYV2</accession>
<gene>
    <name evidence="1" type="ORF">ABVK25_008892</name>
</gene>
<keyword evidence="2" id="KW-1185">Reference proteome</keyword>
<comment type="caution">
    <text evidence="1">The sequence shown here is derived from an EMBL/GenBank/DDBJ whole genome shotgun (WGS) entry which is preliminary data.</text>
</comment>
<name>A0ABR4AYV2_9LECA</name>
<sequence>MLHDICRNTSSIAMKVLLSSSRPSSSQLSTPKSHTNININQTKPNHNHNHYFSKHVHDFFNERPMSISHIRTDPVSISVPSNSIDPNDTSTHGELSIETMRELEIAMGIREPEPDNAEMP</sequence>
<organism evidence="1 2">
    <name type="scientific">Lepraria finkii</name>
    <dbReference type="NCBI Taxonomy" id="1340010"/>
    <lineage>
        <taxon>Eukaryota</taxon>
        <taxon>Fungi</taxon>
        <taxon>Dikarya</taxon>
        <taxon>Ascomycota</taxon>
        <taxon>Pezizomycotina</taxon>
        <taxon>Lecanoromycetes</taxon>
        <taxon>OSLEUM clade</taxon>
        <taxon>Lecanoromycetidae</taxon>
        <taxon>Lecanorales</taxon>
        <taxon>Lecanorineae</taxon>
        <taxon>Stereocaulaceae</taxon>
        <taxon>Lepraria</taxon>
    </lineage>
</organism>
<dbReference type="Proteomes" id="UP001590951">
    <property type="component" value="Unassembled WGS sequence"/>
</dbReference>
<dbReference type="EMBL" id="JBHFEH010000042">
    <property type="protein sequence ID" value="KAL2050831.1"/>
    <property type="molecule type" value="Genomic_DNA"/>
</dbReference>
<reference evidence="1 2" key="1">
    <citation type="submission" date="2024-09" db="EMBL/GenBank/DDBJ databases">
        <title>Rethinking Asexuality: The Enigmatic Case of Functional Sexual Genes in Lepraria (Stereocaulaceae).</title>
        <authorList>
            <person name="Doellman M."/>
            <person name="Sun Y."/>
            <person name="Barcenas-Pena A."/>
            <person name="Lumbsch H.T."/>
            <person name="Grewe F."/>
        </authorList>
    </citation>
    <scope>NUCLEOTIDE SEQUENCE [LARGE SCALE GENOMIC DNA]</scope>
    <source>
        <strain evidence="1 2">Grewe 0041</strain>
    </source>
</reference>
<evidence type="ECO:0000313" key="2">
    <source>
        <dbReference type="Proteomes" id="UP001590951"/>
    </source>
</evidence>
<protein>
    <submittedName>
        <fullName evidence="1">Uncharacterized protein</fullName>
    </submittedName>
</protein>
<proteinExistence type="predicted"/>
<evidence type="ECO:0000313" key="1">
    <source>
        <dbReference type="EMBL" id="KAL2050831.1"/>
    </source>
</evidence>